<dbReference type="PRINTS" id="PR00036">
    <property type="entry name" value="HTHLACI"/>
</dbReference>
<dbReference type="Pfam" id="PF13377">
    <property type="entry name" value="Peripla_BP_3"/>
    <property type="match status" value="1"/>
</dbReference>
<dbReference type="InterPro" id="IPR010982">
    <property type="entry name" value="Lambda_DNA-bd_dom_sf"/>
</dbReference>
<dbReference type="InterPro" id="IPR000843">
    <property type="entry name" value="HTH_LacI"/>
</dbReference>
<evidence type="ECO:0000259" key="6">
    <source>
        <dbReference type="PROSITE" id="PS50943"/>
    </source>
</evidence>
<evidence type="ECO:0000256" key="2">
    <source>
        <dbReference type="ARBA" id="ARBA00023015"/>
    </source>
</evidence>
<accession>A0ABQ3V1I0</accession>
<keyword evidence="3" id="KW-0238">DNA-binding</keyword>
<dbReference type="PROSITE" id="PS50932">
    <property type="entry name" value="HTH_LACI_2"/>
    <property type="match status" value="1"/>
</dbReference>
<keyword evidence="1" id="KW-0678">Repressor</keyword>
<dbReference type="Gene3D" id="3.40.50.2300">
    <property type="match status" value="2"/>
</dbReference>
<evidence type="ECO:0000313" key="8">
    <source>
        <dbReference type="Proteomes" id="UP000654345"/>
    </source>
</evidence>
<dbReference type="PROSITE" id="PS50943">
    <property type="entry name" value="HTH_CROC1"/>
    <property type="match status" value="1"/>
</dbReference>
<comment type="caution">
    <text evidence="7">The sequence shown here is derived from an EMBL/GenBank/DDBJ whole genome shotgun (WGS) entry which is preliminary data.</text>
</comment>
<dbReference type="SUPFAM" id="SSF53822">
    <property type="entry name" value="Periplasmic binding protein-like I"/>
    <property type="match status" value="1"/>
</dbReference>
<dbReference type="Proteomes" id="UP000654345">
    <property type="component" value="Unassembled WGS sequence"/>
</dbReference>
<organism evidence="7 8">
    <name type="scientific">Ktedonobacter robiniae</name>
    <dbReference type="NCBI Taxonomy" id="2778365"/>
    <lineage>
        <taxon>Bacteria</taxon>
        <taxon>Bacillati</taxon>
        <taxon>Chloroflexota</taxon>
        <taxon>Ktedonobacteria</taxon>
        <taxon>Ktedonobacterales</taxon>
        <taxon>Ktedonobacteraceae</taxon>
        <taxon>Ktedonobacter</taxon>
    </lineage>
</organism>
<dbReference type="InterPro" id="IPR001387">
    <property type="entry name" value="Cro/C1-type_HTH"/>
</dbReference>
<gene>
    <name evidence="7" type="primary">degA</name>
    <name evidence="7" type="ORF">KSB_72240</name>
</gene>
<dbReference type="CDD" id="cd01392">
    <property type="entry name" value="HTH_LacI"/>
    <property type="match status" value="1"/>
</dbReference>
<protein>
    <submittedName>
        <fullName evidence="7">HTH-type transcriptional regulator DegA</fullName>
    </submittedName>
</protein>
<evidence type="ECO:0000313" key="7">
    <source>
        <dbReference type="EMBL" id="GHO58749.1"/>
    </source>
</evidence>
<evidence type="ECO:0000259" key="5">
    <source>
        <dbReference type="PROSITE" id="PS50932"/>
    </source>
</evidence>
<dbReference type="SMART" id="SM00354">
    <property type="entry name" value="HTH_LACI"/>
    <property type="match status" value="1"/>
</dbReference>
<proteinExistence type="predicted"/>
<dbReference type="CDD" id="cd06267">
    <property type="entry name" value="PBP1_LacI_sugar_binding-like"/>
    <property type="match status" value="1"/>
</dbReference>
<dbReference type="InterPro" id="IPR028082">
    <property type="entry name" value="Peripla_BP_I"/>
</dbReference>
<dbReference type="PROSITE" id="PS00356">
    <property type="entry name" value="HTH_LACI_1"/>
    <property type="match status" value="1"/>
</dbReference>
<keyword evidence="8" id="KW-1185">Reference proteome</keyword>
<keyword evidence="2" id="KW-0805">Transcription regulation</keyword>
<dbReference type="SUPFAM" id="SSF47413">
    <property type="entry name" value="lambda repressor-like DNA-binding domains"/>
    <property type="match status" value="1"/>
</dbReference>
<evidence type="ECO:0000256" key="4">
    <source>
        <dbReference type="ARBA" id="ARBA00023163"/>
    </source>
</evidence>
<feature type="domain" description="HTH lacI-type" evidence="5">
    <location>
        <begin position="4"/>
        <end position="58"/>
    </location>
</feature>
<feature type="domain" description="HTH cro/C1-type" evidence="6">
    <location>
        <begin position="3"/>
        <end position="52"/>
    </location>
</feature>
<sequence length="339" mass="37264">MPKVTIYDVAKRAGVSAATVSKVLNGTGRISPETSQRIRAAIEELQYRPSLIASALKKHQTFSVGLLVPDITNPFYAALARAVEDQALAHNYAVLICSTDNIAEREEKQLELFLRQRLDGLIVATSEAMGQEFFNTLHQSQVRVVFIDRVIPNVPYPVIATDHYLGSYLATEHLIELGHRDIAIFLEPLTLRSSLERLRGFAKALEAHQIKFDDHLVFSEGFGVEAGYELAQRMLTQKGPQELPTAIFAATDQLAIGALQYFHEKGISVPDQISLIGYDDIQMAKMVSPPLTTVAQPITELGHQAFEVLLGTQALSATTTLLPPRVVVRSSTAAPHLQS</sequence>
<dbReference type="PANTHER" id="PTHR30146">
    <property type="entry name" value="LACI-RELATED TRANSCRIPTIONAL REPRESSOR"/>
    <property type="match status" value="1"/>
</dbReference>
<dbReference type="InterPro" id="IPR046335">
    <property type="entry name" value="LacI/GalR-like_sensor"/>
</dbReference>
<dbReference type="Pfam" id="PF00356">
    <property type="entry name" value="LacI"/>
    <property type="match status" value="1"/>
</dbReference>
<dbReference type="EMBL" id="BNJG01000003">
    <property type="protein sequence ID" value="GHO58749.1"/>
    <property type="molecule type" value="Genomic_DNA"/>
</dbReference>
<name>A0ABQ3V1I0_9CHLR</name>
<dbReference type="Gene3D" id="1.10.260.40">
    <property type="entry name" value="lambda repressor-like DNA-binding domains"/>
    <property type="match status" value="1"/>
</dbReference>
<keyword evidence="4" id="KW-0804">Transcription</keyword>
<evidence type="ECO:0000256" key="3">
    <source>
        <dbReference type="ARBA" id="ARBA00023125"/>
    </source>
</evidence>
<reference evidence="7 8" key="1">
    <citation type="journal article" date="2021" name="Int. J. Syst. Evol. Microbiol.">
        <title>Reticulibacter mediterranei gen. nov., sp. nov., within the new family Reticulibacteraceae fam. nov., and Ktedonospora formicarum gen. nov., sp. nov., Ktedonobacter robiniae sp. nov., Dictyobacter formicarum sp. nov. and Dictyobacter arantiisoli sp. nov., belonging to the class Ktedonobacteria.</title>
        <authorList>
            <person name="Yabe S."/>
            <person name="Zheng Y."/>
            <person name="Wang C.M."/>
            <person name="Sakai Y."/>
            <person name="Abe K."/>
            <person name="Yokota A."/>
            <person name="Donadio S."/>
            <person name="Cavaletti L."/>
            <person name="Monciardini P."/>
        </authorList>
    </citation>
    <scope>NUCLEOTIDE SEQUENCE [LARGE SCALE GENOMIC DNA]</scope>
    <source>
        <strain evidence="7 8">SOSP1-30</strain>
    </source>
</reference>
<dbReference type="PANTHER" id="PTHR30146:SF148">
    <property type="entry name" value="HTH-TYPE TRANSCRIPTIONAL REPRESSOR PURR-RELATED"/>
    <property type="match status" value="1"/>
</dbReference>
<evidence type="ECO:0000256" key="1">
    <source>
        <dbReference type="ARBA" id="ARBA00022491"/>
    </source>
</evidence>